<accession>A0AAD7IND6</accession>
<dbReference type="EMBL" id="JARJLG010000095">
    <property type="protein sequence ID" value="KAJ7747111.1"/>
    <property type="molecule type" value="Genomic_DNA"/>
</dbReference>
<proteinExistence type="predicted"/>
<sequence>MWAASLKVMAGTQHLLPTVLGESSTKLLPLVPKSCGWLSPLSIVAMQNGVSLAKIALVGRWPAPGATVHPPRPVTSPSLDLVGLLADAPSAPVPPPFISPAPPHDIPPRTYLDVGTEPSVPTFHDAAIDTPPSRVFTEAAIGTRDIQDTAYGNITDPFARDLGRLLPWSLEREQELARIIWLDDWEAHMNIFEQIPSFLRVYLHALFMFFRPGLHPAFKGSIPPGFAPIFNLFAHSWSGWNAISTPHGPREPDFRRRYYHLTHAQLHRTAPLDGRGYIMEPASSFS</sequence>
<evidence type="ECO:0000313" key="2">
    <source>
        <dbReference type="Proteomes" id="UP001215280"/>
    </source>
</evidence>
<organism evidence="1 2">
    <name type="scientific">Mycena maculata</name>
    <dbReference type="NCBI Taxonomy" id="230809"/>
    <lineage>
        <taxon>Eukaryota</taxon>
        <taxon>Fungi</taxon>
        <taxon>Dikarya</taxon>
        <taxon>Basidiomycota</taxon>
        <taxon>Agaricomycotina</taxon>
        <taxon>Agaricomycetes</taxon>
        <taxon>Agaricomycetidae</taxon>
        <taxon>Agaricales</taxon>
        <taxon>Marasmiineae</taxon>
        <taxon>Mycenaceae</taxon>
        <taxon>Mycena</taxon>
    </lineage>
</organism>
<gene>
    <name evidence="1" type="ORF">DFH07DRAFT_1062751</name>
</gene>
<name>A0AAD7IND6_9AGAR</name>
<comment type="caution">
    <text evidence="1">The sequence shown here is derived from an EMBL/GenBank/DDBJ whole genome shotgun (WGS) entry which is preliminary data.</text>
</comment>
<protein>
    <submittedName>
        <fullName evidence="1">Uncharacterized protein</fullName>
    </submittedName>
</protein>
<dbReference type="AlphaFoldDB" id="A0AAD7IND6"/>
<evidence type="ECO:0000313" key="1">
    <source>
        <dbReference type="EMBL" id="KAJ7747111.1"/>
    </source>
</evidence>
<keyword evidence="2" id="KW-1185">Reference proteome</keyword>
<reference evidence="1" key="1">
    <citation type="submission" date="2023-03" db="EMBL/GenBank/DDBJ databases">
        <title>Massive genome expansion in bonnet fungi (Mycena s.s.) driven by repeated elements and novel gene families across ecological guilds.</title>
        <authorList>
            <consortium name="Lawrence Berkeley National Laboratory"/>
            <person name="Harder C.B."/>
            <person name="Miyauchi S."/>
            <person name="Viragh M."/>
            <person name="Kuo A."/>
            <person name="Thoen E."/>
            <person name="Andreopoulos B."/>
            <person name="Lu D."/>
            <person name="Skrede I."/>
            <person name="Drula E."/>
            <person name="Henrissat B."/>
            <person name="Morin E."/>
            <person name="Kohler A."/>
            <person name="Barry K."/>
            <person name="LaButti K."/>
            <person name="Morin E."/>
            <person name="Salamov A."/>
            <person name="Lipzen A."/>
            <person name="Mereny Z."/>
            <person name="Hegedus B."/>
            <person name="Baldrian P."/>
            <person name="Stursova M."/>
            <person name="Weitz H."/>
            <person name="Taylor A."/>
            <person name="Grigoriev I.V."/>
            <person name="Nagy L.G."/>
            <person name="Martin F."/>
            <person name="Kauserud H."/>
        </authorList>
    </citation>
    <scope>NUCLEOTIDE SEQUENCE</scope>
    <source>
        <strain evidence="1">CBHHK188m</strain>
    </source>
</reference>
<dbReference type="Proteomes" id="UP001215280">
    <property type="component" value="Unassembled WGS sequence"/>
</dbReference>